<gene>
    <name evidence="1" type="ORF">JBS370_LOCUS32650</name>
</gene>
<dbReference type="AlphaFoldDB" id="A0A819WAD7"/>
<proteinExistence type="predicted"/>
<name>A0A819WAD7_9BILA</name>
<comment type="caution">
    <text evidence="1">The sequence shown here is derived from an EMBL/GenBank/DDBJ whole genome shotgun (WGS) entry which is preliminary data.</text>
</comment>
<dbReference type="EMBL" id="CAJOBD010008810">
    <property type="protein sequence ID" value="CAF4121563.1"/>
    <property type="molecule type" value="Genomic_DNA"/>
</dbReference>
<dbReference type="Proteomes" id="UP000663836">
    <property type="component" value="Unassembled WGS sequence"/>
</dbReference>
<feature type="non-terminal residue" evidence="1">
    <location>
        <position position="1"/>
    </location>
</feature>
<evidence type="ECO:0000313" key="1">
    <source>
        <dbReference type="EMBL" id="CAF4121563.1"/>
    </source>
</evidence>
<reference evidence="1" key="1">
    <citation type="submission" date="2021-02" db="EMBL/GenBank/DDBJ databases">
        <authorList>
            <person name="Nowell W R."/>
        </authorList>
    </citation>
    <scope>NUCLEOTIDE SEQUENCE</scope>
</reference>
<sequence>MVVIQLRLAEVGCVSDDGRIIPVSNKEYMSPTNVCDLCRCESDQAFVCDSRCDVIAESSNCKESEMIENNDPVCPCLVCPDQIDYWKQRWENLTSINEEANIFATTNADTTQPITQVVSKMESLMISTSSVLTTLSPTTTTTTTATTIPTVTTITTTTTTTTTPTT</sequence>
<protein>
    <submittedName>
        <fullName evidence="1">Uncharacterized protein</fullName>
    </submittedName>
</protein>
<evidence type="ECO:0000313" key="2">
    <source>
        <dbReference type="Proteomes" id="UP000663836"/>
    </source>
</evidence>
<accession>A0A819WAD7</accession>
<organism evidence="1 2">
    <name type="scientific">Rotaria sordida</name>
    <dbReference type="NCBI Taxonomy" id="392033"/>
    <lineage>
        <taxon>Eukaryota</taxon>
        <taxon>Metazoa</taxon>
        <taxon>Spiralia</taxon>
        <taxon>Gnathifera</taxon>
        <taxon>Rotifera</taxon>
        <taxon>Eurotatoria</taxon>
        <taxon>Bdelloidea</taxon>
        <taxon>Philodinida</taxon>
        <taxon>Philodinidae</taxon>
        <taxon>Rotaria</taxon>
    </lineage>
</organism>